<sequence>MAVIGSLGEVIFEVSSQRVRTFDDMTRNGSSRWVTHDIHRNKPIPEFVGPGLEEISLSIQLKASLGVDPEAELKTLRTKRDTGQRDLLVIGNKPVSTSQWVTESVSEQHKNYDGRGRLVSVNVELRLKEYPKKAGS</sequence>
<evidence type="ECO:0000313" key="2">
    <source>
        <dbReference type="Proteomes" id="UP000240419"/>
    </source>
</evidence>
<gene>
    <name evidence="1" type="ORF">C7R93_16795</name>
</gene>
<name>A0A2P7V3R1_9BACL</name>
<accession>A0A2P7V3R1</accession>
<keyword evidence="2" id="KW-1185">Reference proteome</keyword>
<evidence type="ECO:0000313" key="1">
    <source>
        <dbReference type="EMBL" id="PSJ93840.1"/>
    </source>
</evidence>
<dbReference type="Proteomes" id="UP000240419">
    <property type="component" value="Unassembled WGS sequence"/>
</dbReference>
<organism evidence="1 2">
    <name type="scientific">Brevibacillus fortis</name>
    <dbReference type="NCBI Taxonomy" id="2126352"/>
    <lineage>
        <taxon>Bacteria</taxon>
        <taxon>Bacillati</taxon>
        <taxon>Bacillota</taxon>
        <taxon>Bacilli</taxon>
        <taxon>Bacillales</taxon>
        <taxon>Paenibacillaceae</taxon>
        <taxon>Brevibacillus</taxon>
    </lineage>
</organism>
<reference evidence="1 2" key="1">
    <citation type="submission" date="2018-03" db="EMBL/GenBank/DDBJ databases">
        <title>Brevisbacillus phylogenomics.</title>
        <authorList>
            <person name="Dunlap C."/>
        </authorList>
    </citation>
    <scope>NUCLEOTIDE SEQUENCE [LARGE SCALE GENOMIC DNA]</scope>
    <source>
        <strain evidence="1 2">NRRL NRS-1210</strain>
    </source>
</reference>
<comment type="caution">
    <text evidence="1">The sequence shown here is derived from an EMBL/GenBank/DDBJ whole genome shotgun (WGS) entry which is preliminary data.</text>
</comment>
<protein>
    <recommendedName>
        <fullName evidence="3">Phage tail protein</fullName>
    </recommendedName>
</protein>
<dbReference type="AlphaFoldDB" id="A0A2P7V3R1"/>
<evidence type="ECO:0008006" key="3">
    <source>
        <dbReference type="Google" id="ProtNLM"/>
    </source>
</evidence>
<proteinExistence type="predicted"/>
<dbReference type="InterPro" id="IPR009734">
    <property type="entry name" value="Myoviridae_GpU"/>
</dbReference>
<dbReference type="EMBL" id="PXZM01000026">
    <property type="protein sequence ID" value="PSJ93840.1"/>
    <property type="molecule type" value="Genomic_DNA"/>
</dbReference>
<dbReference type="Pfam" id="PF06995">
    <property type="entry name" value="Phage_P2_GpU"/>
    <property type="match status" value="1"/>
</dbReference>
<dbReference type="OrthoDB" id="9815316at2"/>
<dbReference type="RefSeq" id="WP_106839897.1">
    <property type="nucleotide sequence ID" value="NZ_JBCNIW010000053.1"/>
</dbReference>